<dbReference type="Proteomes" id="UP000229574">
    <property type="component" value="Unassembled WGS sequence"/>
</dbReference>
<dbReference type="Gene3D" id="1.10.3290.10">
    <property type="entry name" value="Fido-like domain"/>
    <property type="match status" value="1"/>
</dbReference>
<dbReference type="InterPro" id="IPR040198">
    <property type="entry name" value="Fido_containing"/>
</dbReference>
<evidence type="ECO:0000313" key="5">
    <source>
        <dbReference type="Proteomes" id="UP000229574"/>
    </source>
</evidence>
<feature type="active site" evidence="1">
    <location>
        <position position="163"/>
    </location>
</feature>
<name>A0A2H0WYA0_9BACT</name>
<dbReference type="GO" id="GO:0005524">
    <property type="term" value="F:ATP binding"/>
    <property type="evidence" value="ECO:0007669"/>
    <property type="project" value="UniProtKB-KW"/>
</dbReference>
<reference evidence="5" key="1">
    <citation type="submission" date="2017-09" db="EMBL/GenBank/DDBJ databases">
        <title>Depth-based differentiation of microbial function through sediment-hosted aquifers and enrichment of novel symbionts in the deep terrestrial subsurface.</title>
        <authorList>
            <person name="Probst A.J."/>
            <person name="Ladd B."/>
            <person name="Jarett J.K."/>
            <person name="Geller-Mcgrath D.E."/>
            <person name="Sieber C.M.K."/>
            <person name="Emerson J.B."/>
            <person name="Anantharaman K."/>
            <person name="Thomas B.C."/>
            <person name="Malmstrom R."/>
            <person name="Stieglmeier M."/>
            <person name="Klingl A."/>
            <person name="Woyke T."/>
            <person name="Ryan C.M."/>
            <person name="Banfield J.F."/>
        </authorList>
    </citation>
    <scope>NUCLEOTIDE SEQUENCE [LARGE SCALE GENOMIC DNA]</scope>
</reference>
<proteinExistence type="predicted"/>
<dbReference type="EMBL" id="PEYY01000133">
    <property type="protein sequence ID" value="PIS17643.1"/>
    <property type="molecule type" value="Genomic_DNA"/>
</dbReference>
<keyword evidence="2" id="KW-0547">Nucleotide-binding</keyword>
<dbReference type="PROSITE" id="PS51459">
    <property type="entry name" value="FIDO"/>
    <property type="match status" value="1"/>
</dbReference>
<dbReference type="InterPro" id="IPR003812">
    <property type="entry name" value="Fido"/>
</dbReference>
<dbReference type="Pfam" id="PF02661">
    <property type="entry name" value="Fic"/>
    <property type="match status" value="1"/>
</dbReference>
<sequence>MILNQFFALSHQIQSLLNNLEGQRTAFTLIPIKPEISRNLRRHSLLNSALYSARIEGITDNSDLDKLAIQNLEKTYSWLYYQLSDIELNPDFIKTLHTKSLHNLRSDAGTFRTEQSAIFNSAGIAIYLTPPPQEIRPLLAKWQLQSYDLCKSIISHYQFEKIHPFIDGNGRVGRLILTQQLRQLGYDFGGLLVIEEAINSTRDDYYYHLQNESKDVTGFVEYFLTLMTDSATKVLEKITRPTEAVTSNLLPRRQEILNIITDHSPCSFDFLHRRFMMVPPSTPRYDLLSLQKGHYIQKLGRTRGALYSASPVE</sequence>
<accession>A0A2H0WYA0</accession>
<dbReference type="AlphaFoldDB" id="A0A2H0WYA0"/>
<evidence type="ECO:0000313" key="4">
    <source>
        <dbReference type="EMBL" id="PIS17643.1"/>
    </source>
</evidence>
<feature type="domain" description="Fido" evidence="3">
    <location>
        <begin position="88"/>
        <end position="225"/>
    </location>
</feature>
<evidence type="ECO:0000256" key="1">
    <source>
        <dbReference type="PIRSR" id="PIRSR640198-1"/>
    </source>
</evidence>
<keyword evidence="2" id="KW-0067">ATP-binding</keyword>
<feature type="binding site" evidence="2">
    <location>
        <begin position="205"/>
        <end position="206"/>
    </location>
    <ligand>
        <name>ATP</name>
        <dbReference type="ChEBI" id="CHEBI:30616"/>
    </ligand>
</feature>
<dbReference type="SUPFAM" id="SSF140931">
    <property type="entry name" value="Fic-like"/>
    <property type="match status" value="1"/>
</dbReference>
<evidence type="ECO:0000256" key="2">
    <source>
        <dbReference type="PIRSR" id="PIRSR640198-2"/>
    </source>
</evidence>
<gene>
    <name evidence="4" type="ORF">COT54_03615</name>
</gene>
<comment type="caution">
    <text evidence="4">The sequence shown here is derived from an EMBL/GenBank/DDBJ whole genome shotgun (WGS) entry which is preliminary data.</text>
</comment>
<dbReference type="InterPro" id="IPR036597">
    <property type="entry name" value="Fido-like_dom_sf"/>
</dbReference>
<protein>
    <recommendedName>
        <fullName evidence="3">Fido domain-containing protein</fullName>
    </recommendedName>
</protein>
<dbReference type="PANTHER" id="PTHR13504:SF38">
    <property type="entry name" value="FIDO DOMAIN-CONTAINING PROTEIN"/>
    <property type="match status" value="1"/>
</dbReference>
<evidence type="ECO:0000259" key="3">
    <source>
        <dbReference type="PROSITE" id="PS51459"/>
    </source>
</evidence>
<organism evidence="4 5">
    <name type="scientific">Candidatus Collierbacteria bacterium CG09_land_8_20_14_0_10_46_12</name>
    <dbReference type="NCBI Taxonomy" id="1974533"/>
    <lineage>
        <taxon>Bacteria</taxon>
        <taxon>Candidatus Collieribacteriota</taxon>
    </lineage>
</organism>
<dbReference type="PANTHER" id="PTHR13504">
    <property type="entry name" value="FIDO DOMAIN-CONTAINING PROTEIN DDB_G0283145"/>
    <property type="match status" value="1"/>
</dbReference>
<feature type="binding site" evidence="2">
    <location>
        <begin position="167"/>
        <end position="174"/>
    </location>
    <ligand>
        <name>ATP</name>
        <dbReference type="ChEBI" id="CHEBI:30616"/>
    </ligand>
</feature>